<evidence type="ECO:0000313" key="7">
    <source>
        <dbReference type="Proteomes" id="UP001056539"/>
    </source>
</evidence>
<organism evidence="6 7">
    <name type="scientific">Thermospira aquatica</name>
    <dbReference type="NCBI Taxonomy" id="2828656"/>
    <lineage>
        <taxon>Bacteria</taxon>
        <taxon>Pseudomonadati</taxon>
        <taxon>Spirochaetota</taxon>
        <taxon>Spirochaetia</taxon>
        <taxon>Brevinematales</taxon>
        <taxon>Thermospiraceae</taxon>
        <taxon>Thermospira</taxon>
    </lineage>
</organism>
<dbReference type="Proteomes" id="UP001056539">
    <property type="component" value="Chromosome"/>
</dbReference>
<sequence length="82" mass="9225">MLGFIAGFCTTLFLVPQVIKVIKTRQTRDIALGMYVLMVVGVFFWLLYGISTRALSVIVANSITFILSLIVLIYKLREKPEA</sequence>
<protein>
    <submittedName>
        <fullName evidence="6">SemiSWEET transporter</fullName>
    </submittedName>
</protein>
<reference evidence="6" key="2">
    <citation type="submission" date="2022-06" db="EMBL/GenBank/DDBJ databases">
        <title>Thermospira aquatica gen. nov., sp. nov.</title>
        <authorList>
            <person name="Ben Ali Gam Z."/>
            <person name="Labat M."/>
        </authorList>
    </citation>
    <scope>NUCLEOTIDE SEQUENCE</scope>
    <source>
        <strain evidence="6">F1F22</strain>
    </source>
</reference>
<dbReference type="AlphaFoldDB" id="A0AAX3BGA8"/>
<keyword evidence="4 5" id="KW-0472">Membrane</keyword>
<evidence type="ECO:0000313" key="6">
    <source>
        <dbReference type="EMBL" id="URA11344.1"/>
    </source>
</evidence>
<dbReference type="Pfam" id="PF04193">
    <property type="entry name" value="PQ-loop"/>
    <property type="match status" value="1"/>
</dbReference>
<keyword evidence="7" id="KW-1185">Reference proteome</keyword>
<dbReference type="InterPro" id="IPR047662">
    <property type="entry name" value="SemiSWEET"/>
</dbReference>
<proteinExistence type="predicted"/>
<evidence type="ECO:0000256" key="1">
    <source>
        <dbReference type="ARBA" id="ARBA00004141"/>
    </source>
</evidence>
<reference evidence="6" key="1">
    <citation type="submission" date="2021-04" db="EMBL/GenBank/DDBJ databases">
        <authorList>
            <person name="Postec A."/>
        </authorList>
    </citation>
    <scope>NUCLEOTIDE SEQUENCE</scope>
    <source>
        <strain evidence="6">F1F22</strain>
    </source>
</reference>
<dbReference type="EMBL" id="CP073355">
    <property type="protein sequence ID" value="URA11344.1"/>
    <property type="molecule type" value="Genomic_DNA"/>
</dbReference>
<dbReference type="KEGG" id="taqu:KDW03_00805"/>
<evidence type="ECO:0000256" key="5">
    <source>
        <dbReference type="SAM" id="Phobius"/>
    </source>
</evidence>
<comment type="subcellular location">
    <subcellularLocation>
        <location evidence="1">Membrane</location>
        <topology evidence="1">Multi-pass membrane protein</topology>
    </subcellularLocation>
</comment>
<dbReference type="GO" id="GO:0051119">
    <property type="term" value="F:sugar transmembrane transporter activity"/>
    <property type="evidence" value="ECO:0007669"/>
    <property type="project" value="InterPro"/>
</dbReference>
<dbReference type="NCBIfam" id="NF037968">
    <property type="entry name" value="SemiSWEET_2"/>
    <property type="match status" value="1"/>
</dbReference>
<dbReference type="Gene3D" id="1.20.1280.290">
    <property type="match status" value="1"/>
</dbReference>
<evidence type="ECO:0000256" key="3">
    <source>
        <dbReference type="ARBA" id="ARBA00022989"/>
    </source>
</evidence>
<keyword evidence="2 5" id="KW-0812">Transmembrane</keyword>
<evidence type="ECO:0000256" key="2">
    <source>
        <dbReference type="ARBA" id="ARBA00022692"/>
    </source>
</evidence>
<dbReference type="InterPro" id="IPR006603">
    <property type="entry name" value="PQ-loop_rpt"/>
</dbReference>
<gene>
    <name evidence="6" type="ORF">KDW03_00805</name>
</gene>
<evidence type="ECO:0000256" key="4">
    <source>
        <dbReference type="ARBA" id="ARBA00023136"/>
    </source>
</evidence>
<keyword evidence="3 5" id="KW-1133">Transmembrane helix</keyword>
<accession>A0AAX3BGA8</accession>
<name>A0AAX3BGA8_9SPIR</name>
<feature type="transmembrane region" description="Helical" evidence="5">
    <location>
        <begin position="30"/>
        <end position="48"/>
    </location>
</feature>
<dbReference type="GO" id="GO:0016020">
    <property type="term" value="C:membrane"/>
    <property type="evidence" value="ECO:0007669"/>
    <property type="project" value="UniProtKB-SubCell"/>
</dbReference>
<feature type="transmembrane region" description="Helical" evidence="5">
    <location>
        <begin position="55"/>
        <end position="74"/>
    </location>
</feature>